<reference evidence="1" key="1">
    <citation type="submission" date="2018-05" db="EMBL/GenBank/DDBJ databases">
        <title>Draft genome of Mucuna pruriens seed.</title>
        <authorList>
            <person name="Nnadi N.E."/>
            <person name="Vos R."/>
            <person name="Hasami M.H."/>
            <person name="Devisetty U.K."/>
            <person name="Aguiy J.C."/>
        </authorList>
    </citation>
    <scope>NUCLEOTIDE SEQUENCE [LARGE SCALE GENOMIC DNA]</scope>
    <source>
        <strain evidence="1">JCA_2017</strain>
    </source>
</reference>
<name>A0A371ESK5_MUCPR</name>
<gene>
    <name evidence="1" type="ORF">CR513_51912</name>
</gene>
<dbReference type="EMBL" id="QJKJ01012291">
    <property type="protein sequence ID" value="RDX69037.1"/>
    <property type="molecule type" value="Genomic_DNA"/>
</dbReference>
<protein>
    <submittedName>
        <fullName evidence="1">Uncharacterized protein</fullName>
    </submittedName>
</protein>
<organism evidence="1 2">
    <name type="scientific">Mucuna pruriens</name>
    <name type="common">Velvet bean</name>
    <name type="synonym">Dolichos pruriens</name>
    <dbReference type="NCBI Taxonomy" id="157652"/>
    <lineage>
        <taxon>Eukaryota</taxon>
        <taxon>Viridiplantae</taxon>
        <taxon>Streptophyta</taxon>
        <taxon>Embryophyta</taxon>
        <taxon>Tracheophyta</taxon>
        <taxon>Spermatophyta</taxon>
        <taxon>Magnoliopsida</taxon>
        <taxon>eudicotyledons</taxon>
        <taxon>Gunneridae</taxon>
        <taxon>Pentapetalae</taxon>
        <taxon>rosids</taxon>
        <taxon>fabids</taxon>
        <taxon>Fabales</taxon>
        <taxon>Fabaceae</taxon>
        <taxon>Papilionoideae</taxon>
        <taxon>50 kb inversion clade</taxon>
        <taxon>NPAAA clade</taxon>
        <taxon>indigoferoid/millettioid clade</taxon>
        <taxon>Phaseoleae</taxon>
        <taxon>Mucuna</taxon>
    </lineage>
</organism>
<comment type="caution">
    <text evidence="1">The sequence shown here is derived from an EMBL/GenBank/DDBJ whole genome shotgun (WGS) entry which is preliminary data.</text>
</comment>
<evidence type="ECO:0000313" key="2">
    <source>
        <dbReference type="Proteomes" id="UP000257109"/>
    </source>
</evidence>
<dbReference type="Proteomes" id="UP000257109">
    <property type="component" value="Unassembled WGS sequence"/>
</dbReference>
<feature type="non-terminal residue" evidence="1">
    <location>
        <position position="1"/>
    </location>
</feature>
<dbReference type="AlphaFoldDB" id="A0A371ESK5"/>
<proteinExistence type="predicted"/>
<accession>A0A371ESK5</accession>
<keyword evidence="2" id="KW-1185">Reference proteome</keyword>
<dbReference type="OrthoDB" id="1900027at2759"/>
<evidence type="ECO:0000313" key="1">
    <source>
        <dbReference type="EMBL" id="RDX69037.1"/>
    </source>
</evidence>
<sequence length="108" mass="11640">MASWPLLAKANPLITVFQVNTFFSFMLQNTLKPSSTLPHLAYMSTNAVPNTTSNSQASLFTAPNDARKVHVLEDEQGIVVAPNVVVPGDQHAPGDNIPARHFVEQASA</sequence>